<dbReference type="EMBL" id="ML732229">
    <property type="protein sequence ID" value="KAB8073329.1"/>
    <property type="molecule type" value="Genomic_DNA"/>
</dbReference>
<dbReference type="GO" id="GO:1904423">
    <property type="term" value="C:dehydrodolichyl diphosphate synthase complex"/>
    <property type="evidence" value="ECO:0007669"/>
    <property type="project" value="TreeGrafter"/>
</dbReference>
<evidence type="ECO:0000256" key="1">
    <source>
        <dbReference type="ARBA" id="ARBA00005432"/>
    </source>
</evidence>
<dbReference type="PANTHER" id="PTHR10291">
    <property type="entry name" value="DEHYDRODOLICHYL DIPHOSPHATE SYNTHASE FAMILY MEMBER"/>
    <property type="match status" value="1"/>
</dbReference>
<dbReference type="NCBIfam" id="TIGR00055">
    <property type="entry name" value="uppS"/>
    <property type="match status" value="1"/>
</dbReference>
<accession>A0A5N5WYC8</accession>
<dbReference type="GO" id="GO:0005811">
    <property type="term" value="C:lipid droplet"/>
    <property type="evidence" value="ECO:0007669"/>
    <property type="project" value="TreeGrafter"/>
</dbReference>
<dbReference type="Gene3D" id="3.40.1180.10">
    <property type="entry name" value="Decaprenyl diphosphate synthase-like"/>
    <property type="match status" value="1"/>
</dbReference>
<dbReference type="OrthoDB" id="4173905at2759"/>
<dbReference type="InterPro" id="IPR001441">
    <property type="entry name" value="UPP_synth-like"/>
</dbReference>
<dbReference type="SUPFAM" id="SSF64005">
    <property type="entry name" value="Undecaprenyl diphosphate synthase"/>
    <property type="match status" value="1"/>
</dbReference>
<dbReference type="Proteomes" id="UP000326565">
    <property type="component" value="Unassembled WGS sequence"/>
</dbReference>
<dbReference type="InterPro" id="IPR018520">
    <property type="entry name" value="UPP_synth-like_CS"/>
</dbReference>
<dbReference type="GO" id="GO:0016094">
    <property type="term" value="P:polyprenol biosynthetic process"/>
    <property type="evidence" value="ECO:0007669"/>
    <property type="project" value="TreeGrafter"/>
</dbReference>
<evidence type="ECO:0000313" key="4">
    <source>
        <dbReference type="EMBL" id="KAB8073329.1"/>
    </source>
</evidence>
<organism evidence="4 5">
    <name type="scientific">Aspergillus leporis</name>
    <dbReference type="NCBI Taxonomy" id="41062"/>
    <lineage>
        <taxon>Eukaryota</taxon>
        <taxon>Fungi</taxon>
        <taxon>Dikarya</taxon>
        <taxon>Ascomycota</taxon>
        <taxon>Pezizomycotina</taxon>
        <taxon>Eurotiomycetes</taxon>
        <taxon>Eurotiomycetidae</taxon>
        <taxon>Eurotiales</taxon>
        <taxon>Aspergillaceae</taxon>
        <taxon>Aspergillus</taxon>
        <taxon>Aspergillus subgen. Circumdati</taxon>
    </lineage>
</organism>
<dbReference type="PANTHER" id="PTHR10291:SF43">
    <property type="entry name" value="DEHYDRODOLICHYL DIPHOSPHATE SYNTHASE COMPLEX SUBUNIT DHDDS"/>
    <property type="match status" value="1"/>
</dbReference>
<dbReference type="EC" id="2.5.1.-" evidence="3"/>
<dbReference type="CDD" id="cd00475">
    <property type="entry name" value="Cis_IPPS"/>
    <property type="match status" value="1"/>
</dbReference>
<protein>
    <recommendedName>
        <fullName evidence="3">Alkyl transferase</fullName>
        <ecNumber evidence="3">2.5.1.-</ecNumber>
    </recommendedName>
</protein>
<reference evidence="4 5" key="1">
    <citation type="submission" date="2019-04" db="EMBL/GenBank/DDBJ databases">
        <title>Friends and foes A comparative genomics study of 23 Aspergillus species from section Flavi.</title>
        <authorList>
            <consortium name="DOE Joint Genome Institute"/>
            <person name="Kjaerbolling I."/>
            <person name="Vesth T."/>
            <person name="Frisvad J.C."/>
            <person name="Nybo J.L."/>
            <person name="Theobald S."/>
            <person name="Kildgaard S."/>
            <person name="Isbrandt T."/>
            <person name="Kuo A."/>
            <person name="Sato A."/>
            <person name="Lyhne E.K."/>
            <person name="Kogle M.E."/>
            <person name="Wiebenga A."/>
            <person name="Kun R.S."/>
            <person name="Lubbers R.J."/>
            <person name="Makela M.R."/>
            <person name="Barry K."/>
            <person name="Chovatia M."/>
            <person name="Clum A."/>
            <person name="Daum C."/>
            <person name="Haridas S."/>
            <person name="He G."/>
            <person name="LaButti K."/>
            <person name="Lipzen A."/>
            <person name="Mondo S."/>
            <person name="Riley R."/>
            <person name="Salamov A."/>
            <person name="Simmons B.A."/>
            <person name="Magnuson J.K."/>
            <person name="Henrissat B."/>
            <person name="Mortensen U.H."/>
            <person name="Larsen T.O."/>
            <person name="Devries R.P."/>
            <person name="Grigoriev I.V."/>
            <person name="Machida M."/>
            <person name="Baker S.E."/>
            <person name="Andersen M.R."/>
        </authorList>
    </citation>
    <scope>NUCLEOTIDE SEQUENCE [LARGE SCALE GENOMIC DNA]</scope>
    <source>
        <strain evidence="4 5">CBS 151.66</strain>
    </source>
</reference>
<sequence length="331" mass="37456">MPSLMYLLQLTKWFSSPLEFFKLNIRKLLIEALKKGPIPNHVAFVMDGNRRFARMHGIETLEGHWLGFGAFLEVIDICFRTGIKVVTVYAFSTENFKRSKSEVDGLMDLLKMKLSEMAEHGGLLERYGVKVVFPGQLDLLRPDVLTIVNRTMEMTGQNLDRTLNICCPYTSRNEIVTAIRDTVIDFSTRMPPVPGRTPLPGCQASALNTRARARVSIYGDPTQKMKIPWWIATTGSIGPAALDHQDIAYSKAPVFAGPEIIDDQTLTDHLWTKGNPPLDILIRTSGVRRLSDFMLWQCCQVTEIVYLDVLWPEFSLWHFLPVLVGWQANAS</sequence>
<dbReference type="GO" id="GO:0045547">
    <property type="term" value="F:ditrans,polycis-polyprenyl diphosphate synthase [(2E,6E)-farnesyl diphosphate specific] activity"/>
    <property type="evidence" value="ECO:0007669"/>
    <property type="project" value="TreeGrafter"/>
</dbReference>
<evidence type="ECO:0000313" key="5">
    <source>
        <dbReference type="Proteomes" id="UP000326565"/>
    </source>
</evidence>
<gene>
    <name evidence="4" type="ORF">BDV29DRAFT_191847</name>
</gene>
<dbReference type="GO" id="GO:0016020">
    <property type="term" value="C:membrane"/>
    <property type="evidence" value="ECO:0007669"/>
    <property type="project" value="TreeGrafter"/>
</dbReference>
<evidence type="ECO:0000256" key="3">
    <source>
        <dbReference type="RuleBase" id="RU363018"/>
    </source>
</evidence>
<evidence type="ECO:0000256" key="2">
    <source>
        <dbReference type="ARBA" id="ARBA00022679"/>
    </source>
</evidence>
<name>A0A5N5WYC8_9EURO</name>
<dbReference type="PROSITE" id="PS01066">
    <property type="entry name" value="UPP_SYNTHASE"/>
    <property type="match status" value="1"/>
</dbReference>
<dbReference type="AlphaFoldDB" id="A0A5N5WYC8"/>
<dbReference type="Pfam" id="PF01255">
    <property type="entry name" value="Prenyltransf"/>
    <property type="match status" value="1"/>
</dbReference>
<keyword evidence="5" id="KW-1185">Reference proteome</keyword>
<keyword evidence="2 3" id="KW-0808">Transferase</keyword>
<dbReference type="GO" id="GO:0005783">
    <property type="term" value="C:endoplasmic reticulum"/>
    <property type="evidence" value="ECO:0007669"/>
    <property type="project" value="TreeGrafter"/>
</dbReference>
<dbReference type="InterPro" id="IPR036424">
    <property type="entry name" value="UPP_synth-like_sf"/>
</dbReference>
<proteinExistence type="inferred from homology"/>
<comment type="similarity">
    <text evidence="1 3">Belongs to the UPP synthase family.</text>
</comment>